<feature type="domain" description="HTH tetR-type" evidence="6">
    <location>
        <begin position="55"/>
        <end position="115"/>
    </location>
</feature>
<reference evidence="7 8" key="1">
    <citation type="submission" date="2024-10" db="EMBL/GenBank/DDBJ databases">
        <title>The Natural Products Discovery Center: Release of the First 8490 Sequenced Strains for Exploring Actinobacteria Biosynthetic Diversity.</title>
        <authorList>
            <person name="Kalkreuter E."/>
            <person name="Kautsar S.A."/>
            <person name="Yang D."/>
            <person name="Bader C.D."/>
            <person name="Teijaro C.N."/>
            <person name="Fluegel L."/>
            <person name="Davis C.M."/>
            <person name="Simpson J.R."/>
            <person name="Lauterbach L."/>
            <person name="Steele A.D."/>
            <person name="Gui C."/>
            <person name="Meng S."/>
            <person name="Li G."/>
            <person name="Viehrig K."/>
            <person name="Ye F."/>
            <person name="Su P."/>
            <person name="Kiefer A.F."/>
            <person name="Nichols A."/>
            <person name="Cepeda A.J."/>
            <person name="Yan W."/>
            <person name="Fan B."/>
            <person name="Jiang Y."/>
            <person name="Adhikari A."/>
            <person name="Zheng C.-J."/>
            <person name="Schuster L."/>
            <person name="Cowan T.M."/>
            <person name="Smanski M.J."/>
            <person name="Chevrette M.G."/>
            <person name="De Carvalho L.P.S."/>
            <person name="Shen B."/>
        </authorList>
    </citation>
    <scope>NUCLEOTIDE SEQUENCE [LARGE SCALE GENOMIC DNA]</scope>
    <source>
        <strain evidence="7 8">NPDC019481</strain>
    </source>
</reference>
<feature type="compositionally biased region" description="Low complexity" evidence="5">
    <location>
        <begin position="10"/>
        <end position="27"/>
    </location>
</feature>
<evidence type="ECO:0000256" key="1">
    <source>
        <dbReference type="ARBA" id="ARBA00023015"/>
    </source>
</evidence>
<dbReference type="Pfam" id="PF00440">
    <property type="entry name" value="TetR_N"/>
    <property type="match status" value="1"/>
</dbReference>
<proteinExistence type="predicted"/>
<evidence type="ECO:0000256" key="3">
    <source>
        <dbReference type="ARBA" id="ARBA00023163"/>
    </source>
</evidence>
<dbReference type="EMBL" id="JBIRYI010000001">
    <property type="protein sequence ID" value="MFI2485663.1"/>
    <property type="molecule type" value="Genomic_DNA"/>
</dbReference>
<keyword evidence="1" id="KW-0805">Transcription regulation</keyword>
<dbReference type="InterPro" id="IPR050109">
    <property type="entry name" value="HTH-type_TetR-like_transc_reg"/>
</dbReference>
<dbReference type="Gene3D" id="1.10.357.10">
    <property type="entry name" value="Tetracycline Repressor, domain 2"/>
    <property type="match status" value="1"/>
</dbReference>
<evidence type="ECO:0000256" key="2">
    <source>
        <dbReference type="ARBA" id="ARBA00023125"/>
    </source>
</evidence>
<organism evidence="7 8">
    <name type="scientific">Promicromonospora kroppenstedtii</name>
    <dbReference type="NCBI Taxonomy" id="440482"/>
    <lineage>
        <taxon>Bacteria</taxon>
        <taxon>Bacillati</taxon>
        <taxon>Actinomycetota</taxon>
        <taxon>Actinomycetes</taxon>
        <taxon>Micrococcales</taxon>
        <taxon>Promicromonosporaceae</taxon>
        <taxon>Promicromonospora</taxon>
    </lineage>
</organism>
<keyword evidence="8" id="KW-1185">Reference proteome</keyword>
<keyword evidence="2 4" id="KW-0238">DNA-binding</keyword>
<dbReference type="Gene3D" id="1.10.10.60">
    <property type="entry name" value="Homeodomain-like"/>
    <property type="match status" value="1"/>
</dbReference>
<feature type="DNA-binding region" description="H-T-H motif" evidence="4">
    <location>
        <begin position="78"/>
        <end position="97"/>
    </location>
</feature>
<protein>
    <submittedName>
        <fullName evidence="7">TetR/AcrR family transcriptional regulator</fullName>
    </submittedName>
</protein>
<feature type="region of interest" description="Disordered" evidence="5">
    <location>
        <begin position="1"/>
        <end position="34"/>
    </location>
</feature>
<evidence type="ECO:0000313" key="7">
    <source>
        <dbReference type="EMBL" id="MFI2485663.1"/>
    </source>
</evidence>
<sequence>MAPTSSRENVAPAELAEPAEPAESAGPVPGPDLRDLVAALEGTPAEQGLRERKKRARRAALIDAAQNLVAEHGLDAVTVEMISAEANVSPRTFFNYFESKDDAVLGAEDTGLPEDVIRTFVEGGPTGRLLSDLQVVVAALLAPAGEAHDRVMRAMDLMQQEPALLRRHVVWMDRHKSQLAELFEARRAVAPFSTDAELLTMLVLLMLRTALVAWEHAGYTGNPADHLPDAVAQLIDVVSADLGS</sequence>
<comment type="caution">
    <text evidence="7">The sequence shown here is derived from an EMBL/GenBank/DDBJ whole genome shotgun (WGS) entry which is preliminary data.</text>
</comment>
<dbReference type="Proteomes" id="UP001611580">
    <property type="component" value="Unassembled WGS sequence"/>
</dbReference>
<evidence type="ECO:0000256" key="5">
    <source>
        <dbReference type="SAM" id="MobiDB-lite"/>
    </source>
</evidence>
<dbReference type="PROSITE" id="PS01081">
    <property type="entry name" value="HTH_TETR_1"/>
    <property type="match status" value="1"/>
</dbReference>
<dbReference type="PANTHER" id="PTHR30055">
    <property type="entry name" value="HTH-TYPE TRANSCRIPTIONAL REGULATOR RUTR"/>
    <property type="match status" value="1"/>
</dbReference>
<dbReference type="RefSeq" id="WP_397400934.1">
    <property type="nucleotide sequence ID" value="NZ_JBIRYI010000001.1"/>
</dbReference>
<evidence type="ECO:0000313" key="8">
    <source>
        <dbReference type="Proteomes" id="UP001611580"/>
    </source>
</evidence>
<name>A0ABW7XDT8_9MICO</name>
<dbReference type="PANTHER" id="PTHR30055:SF238">
    <property type="entry name" value="MYCOFACTOCIN BIOSYNTHESIS TRANSCRIPTIONAL REGULATOR MFTR-RELATED"/>
    <property type="match status" value="1"/>
</dbReference>
<accession>A0ABW7XDT8</accession>
<dbReference type="PRINTS" id="PR00455">
    <property type="entry name" value="HTHTETR"/>
</dbReference>
<evidence type="ECO:0000259" key="6">
    <source>
        <dbReference type="PROSITE" id="PS50977"/>
    </source>
</evidence>
<keyword evidence="3" id="KW-0804">Transcription</keyword>
<evidence type="ECO:0000256" key="4">
    <source>
        <dbReference type="PROSITE-ProRule" id="PRU00335"/>
    </source>
</evidence>
<dbReference type="InterPro" id="IPR009057">
    <property type="entry name" value="Homeodomain-like_sf"/>
</dbReference>
<dbReference type="PROSITE" id="PS50977">
    <property type="entry name" value="HTH_TETR_2"/>
    <property type="match status" value="1"/>
</dbReference>
<dbReference type="SUPFAM" id="SSF46689">
    <property type="entry name" value="Homeodomain-like"/>
    <property type="match status" value="1"/>
</dbReference>
<gene>
    <name evidence="7" type="ORF">ACH47X_02080</name>
</gene>
<dbReference type="InterPro" id="IPR023772">
    <property type="entry name" value="DNA-bd_HTH_TetR-type_CS"/>
</dbReference>
<dbReference type="InterPro" id="IPR001647">
    <property type="entry name" value="HTH_TetR"/>
</dbReference>